<accession>A0AB34HAM4</accession>
<feature type="compositionally biased region" description="Low complexity" evidence="1">
    <location>
        <begin position="34"/>
        <end position="64"/>
    </location>
</feature>
<evidence type="ECO:0000256" key="1">
    <source>
        <dbReference type="SAM" id="MobiDB-lite"/>
    </source>
</evidence>
<evidence type="ECO:0000313" key="2">
    <source>
        <dbReference type="EMBL" id="KAJ8788472.1"/>
    </source>
</evidence>
<feature type="region of interest" description="Disordered" evidence="1">
    <location>
        <begin position="1"/>
        <end position="123"/>
    </location>
</feature>
<feature type="compositionally biased region" description="Basic residues" evidence="1">
    <location>
        <begin position="107"/>
        <end position="116"/>
    </location>
</feature>
<reference evidence="2 3" key="1">
    <citation type="submission" date="2022-11" db="EMBL/GenBank/DDBJ databases">
        <title>Whole genome sequence of Eschrichtius robustus ER-17-0199.</title>
        <authorList>
            <person name="Bruniche-Olsen A."/>
            <person name="Black A.N."/>
            <person name="Fields C.J."/>
            <person name="Walden K."/>
            <person name="Dewoody J.A."/>
        </authorList>
    </citation>
    <scope>NUCLEOTIDE SEQUENCE [LARGE SCALE GENOMIC DNA]</scope>
    <source>
        <strain evidence="2">ER-17-0199</strain>
        <tissue evidence="2">Blubber</tissue>
    </source>
</reference>
<sequence>MPPSPVATSRWKSGGDSCELLGSGEGNGAGSDAPPRSRSPRSAPQGDGRPSPARAGRPGCAPAGDPRRVSLERRSTPPLTGEGEGEGSRASTRSPGRQVASPPAARFTRRRTRGRRGCFLPAS</sequence>
<dbReference type="AlphaFoldDB" id="A0AB34HAM4"/>
<feature type="compositionally biased region" description="Basic and acidic residues" evidence="1">
    <location>
        <begin position="65"/>
        <end position="75"/>
    </location>
</feature>
<gene>
    <name evidence="2" type="ORF">J1605_005203</name>
</gene>
<feature type="compositionally biased region" description="Polar residues" evidence="1">
    <location>
        <begin position="1"/>
        <end position="11"/>
    </location>
</feature>
<dbReference type="EMBL" id="JAIQCJ010001602">
    <property type="protein sequence ID" value="KAJ8788472.1"/>
    <property type="molecule type" value="Genomic_DNA"/>
</dbReference>
<comment type="caution">
    <text evidence="2">The sequence shown here is derived from an EMBL/GenBank/DDBJ whole genome shotgun (WGS) entry which is preliminary data.</text>
</comment>
<keyword evidence="3" id="KW-1185">Reference proteome</keyword>
<protein>
    <submittedName>
        <fullName evidence="2">Uncharacterized protein</fullName>
    </submittedName>
</protein>
<organism evidence="2 3">
    <name type="scientific">Eschrichtius robustus</name>
    <name type="common">California gray whale</name>
    <name type="synonym">Eschrichtius gibbosus</name>
    <dbReference type="NCBI Taxonomy" id="9764"/>
    <lineage>
        <taxon>Eukaryota</taxon>
        <taxon>Metazoa</taxon>
        <taxon>Chordata</taxon>
        <taxon>Craniata</taxon>
        <taxon>Vertebrata</taxon>
        <taxon>Euteleostomi</taxon>
        <taxon>Mammalia</taxon>
        <taxon>Eutheria</taxon>
        <taxon>Laurasiatheria</taxon>
        <taxon>Artiodactyla</taxon>
        <taxon>Whippomorpha</taxon>
        <taxon>Cetacea</taxon>
        <taxon>Mysticeti</taxon>
        <taxon>Eschrichtiidae</taxon>
        <taxon>Eschrichtius</taxon>
    </lineage>
</organism>
<evidence type="ECO:0000313" key="3">
    <source>
        <dbReference type="Proteomes" id="UP001159641"/>
    </source>
</evidence>
<name>A0AB34HAM4_ESCRO</name>
<proteinExistence type="predicted"/>
<dbReference type="Proteomes" id="UP001159641">
    <property type="component" value="Unassembled WGS sequence"/>
</dbReference>